<dbReference type="GeneID" id="30308796"/>
<dbReference type="OrthoDB" id="22317at10239"/>
<reference evidence="1 2" key="1">
    <citation type="submission" date="2016-01" db="EMBL/GenBank/DDBJ databases">
        <title>Molecular aspects and genomic diversity of bacteriophages-specific to fish pathogen Flavobacterium psychrophilum.</title>
        <authorList>
            <person name="Castillo D."/>
            <person name="Middelboe M."/>
        </authorList>
    </citation>
    <scope>NUCLEOTIDE SEQUENCE [LARGE SCALE GENOMIC DNA]</scope>
</reference>
<organism evidence="1 2">
    <name type="scientific">Flavobacterium phage 2A</name>
    <dbReference type="NCBI Taxonomy" id="1792273"/>
    <lineage>
        <taxon>Viruses</taxon>
        <taxon>Duplodnaviria</taxon>
        <taxon>Heunggongvirae</taxon>
        <taxon>Uroviricota</taxon>
        <taxon>Caudoviricetes</taxon>
        <taxon>Duneviridae</taxon>
        <taxon>Unahavirus</taxon>
        <taxon>Unahavirus uv2A</taxon>
    </lineage>
</organism>
<dbReference type="EMBL" id="KU599887">
    <property type="protein sequence ID" value="ANB40963.1"/>
    <property type="molecule type" value="Genomic_DNA"/>
</dbReference>
<protein>
    <submittedName>
        <fullName evidence="1">Uncharacterized protein</fullName>
    </submittedName>
</protein>
<evidence type="ECO:0000313" key="1">
    <source>
        <dbReference type="EMBL" id="ANB40963.1"/>
    </source>
</evidence>
<keyword evidence="2" id="KW-1185">Reference proteome</keyword>
<name>A0A1B0WMJ0_9CAUD</name>
<dbReference type="KEGG" id="vg:30308796"/>
<proteinExistence type="predicted"/>
<accession>A0A1B0WMJ0</accession>
<sequence>MAVSNRTIKKWLGKNVELTNTTNFLGTKGKIISIENSNIERAIFGYEVKIKLTCGLTVLAYKFEGLTIIS</sequence>
<evidence type="ECO:0000313" key="2">
    <source>
        <dbReference type="Proteomes" id="UP000202917"/>
    </source>
</evidence>
<dbReference type="Proteomes" id="UP000202917">
    <property type="component" value="Segment"/>
</dbReference>
<dbReference type="RefSeq" id="YP_009322924.1">
    <property type="nucleotide sequence ID" value="NC_031926.1"/>
</dbReference>